<feature type="compositionally biased region" description="Basic and acidic residues" evidence="1">
    <location>
        <begin position="1426"/>
        <end position="1438"/>
    </location>
</feature>
<feature type="compositionally biased region" description="Low complexity" evidence="1">
    <location>
        <begin position="852"/>
        <end position="917"/>
    </location>
</feature>
<dbReference type="CDD" id="cd18490">
    <property type="entry name" value="BACK_BTBD8"/>
    <property type="match status" value="1"/>
</dbReference>
<feature type="region of interest" description="Disordered" evidence="1">
    <location>
        <begin position="1336"/>
        <end position="1544"/>
    </location>
</feature>
<feature type="compositionally biased region" description="Polar residues" evidence="1">
    <location>
        <begin position="1352"/>
        <end position="1370"/>
    </location>
</feature>
<feature type="compositionally biased region" description="Acidic residues" evidence="1">
    <location>
        <begin position="1246"/>
        <end position="1266"/>
    </location>
</feature>
<feature type="compositionally biased region" description="Low complexity" evidence="1">
    <location>
        <begin position="1439"/>
        <end position="1455"/>
    </location>
</feature>
<feature type="compositionally biased region" description="Polar residues" evidence="1">
    <location>
        <begin position="772"/>
        <end position="782"/>
    </location>
</feature>
<dbReference type="OrthoDB" id="409642at2759"/>
<dbReference type="Proteomes" id="UP000515152">
    <property type="component" value="Chromosome 10"/>
</dbReference>
<feature type="compositionally biased region" description="Low complexity" evidence="1">
    <location>
        <begin position="791"/>
        <end position="803"/>
    </location>
</feature>
<dbReference type="KEGG" id="char:105910831"/>
<organism evidence="3 4">
    <name type="scientific">Clupea harengus</name>
    <name type="common">Atlantic herring</name>
    <dbReference type="NCBI Taxonomy" id="7950"/>
    <lineage>
        <taxon>Eukaryota</taxon>
        <taxon>Metazoa</taxon>
        <taxon>Chordata</taxon>
        <taxon>Craniata</taxon>
        <taxon>Vertebrata</taxon>
        <taxon>Euteleostomi</taxon>
        <taxon>Actinopterygii</taxon>
        <taxon>Neopterygii</taxon>
        <taxon>Teleostei</taxon>
        <taxon>Clupei</taxon>
        <taxon>Clupeiformes</taxon>
        <taxon>Clupeoidei</taxon>
        <taxon>Clupeidae</taxon>
        <taxon>Clupea</taxon>
    </lineage>
</organism>
<dbReference type="GeneID" id="105910831"/>
<dbReference type="RefSeq" id="XP_031431284.1">
    <property type="nucleotide sequence ID" value="XM_031575424.1"/>
</dbReference>
<dbReference type="SUPFAM" id="SSF54695">
    <property type="entry name" value="POZ domain"/>
    <property type="match status" value="2"/>
</dbReference>
<evidence type="ECO:0000313" key="3">
    <source>
        <dbReference type="Proteomes" id="UP000515152"/>
    </source>
</evidence>
<dbReference type="Pfam" id="PF00651">
    <property type="entry name" value="BTB"/>
    <property type="match status" value="2"/>
</dbReference>
<feature type="compositionally biased region" description="Basic and acidic residues" evidence="1">
    <location>
        <begin position="603"/>
        <end position="614"/>
    </location>
</feature>
<accession>A0A6P3WCE1</accession>
<dbReference type="InterPro" id="IPR027907">
    <property type="entry name" value="BTBD8_C"/>
</dbReference>
<dbReference type="Pfam" id="PF15363">
    <property type="entry name" value="BTBD8_C"/>
    <property type="match status" value="1"/>
</dbReference>
<proteinExistence type="predicted"/>
<feature type="compositionally biased region" description="Polar residues" evidence="1">
    <location>
        <begin position="817"/>
        <end position="833"/>
    </location>
</feature>
<feature type="compositionally biased region" description="Low complexity" evidence="1">
    <location>
        <begin position="1096"/>
        <end position="1110"/>
    </location>
</feature>
<dbReference type="CTD" id="284697"/>
<dbReference type="PANTHER" id="PTHR22427:SF2">
    <property type="entry name" value="BTB_POZ DOMAIN-CONTAINING PROTEIN 8"/>
    <property type="match status" value="1"/>
</dbReference>
<dbReference type="Gene3D" id="3.30.710.10">
    <property type="entry name" value="Potassium Channel Kv1.1, Chain A"/>
    <property type="match status" value="2"/>
</dbReference>
<dbReference type="InterPro" id="IPR043225">
    <property type="entry name" value="BACK_BTBD8"/>
</dbReference>
<feature type="compositionally biased region" description="Polar residues" evidence="1">
    <location>
        <begin position="689"/>
        <end position="711"/>
    </location>
</feature>
<feature type="compositionally biased region" description="Low complexity" evidence="1">
    <location>
        <begin position="953"/>
        <end position="979"/>
    </location>
</feature>
<feature type="compositionally biased region" description="Polar residues" evidence="1">
    <location>
        <begin position="999"/>
        <end position="1013"/>
    </location>
</feature>
<evidence type="ECO:0000313" key="4">
    <source>
        <dbReference type="RefSeq" id="XP_012695041.2"/>
    </source>
</evidence>
<evidence type="ECO:0000313" key="5">
    <source>
        <dbReference type="RefSeq" id="XP_031431284.1"/>
    </source>
</evidence>
<dbReference type="InterPro" id="IPR000210">
    <property type="entry name" value="BTB/POZ_dom"/>
</dbReference>
<feature type="compositionally biased region" description="Low complexity" evidence="1">
    <location>
        <begin position="553"/>
        <end position="573"/>
    </location>
</feature>
<feature type="compositionally biased region" description="Basic and acidic residues" evidence="1">
    <location>
        <begin position="1178"/>
        <end position="1188"/>
    </location>
</feature>
<name>A0A6P3WCE1_CLUHA</name>
<sequence>MGNTMHSSEAIREFQAKERKSRASLKKCLSRALSEDFTRLLSEEQEADVTLCVGSARLRVHRAVLLARAAHLLKGAPPGQSEVLLQDCDAAELREFIRRVYSADQCQGKIKGLPEEAQVNGVHADVPDYPDYPDSGSSIDPDTVVLEPASGLGADLLALYQRGEACDISIQVGEKLFSAHRAVLCARSQYFRAMLCGSWMESSRQSITLQGLGPDEMEVLLHFMYGAILDLPSGTNISQVVVAADMLGLEGLKDVAEMVLTRNYCRFFPKPVDGVQKTVLECLSICQSIGLHNLYNSCLKWQAEHFVKCWSERSFALLPPDLQRDCLNAVIRSMTVQTAVTVLCRSEQLIGCLPEVKWARQVLSLANELQEQSLCLTVTYLPQVTHTQAFHNFRRRETFTQDPALLRKLCAAVREAVAVENCCELFVAVQQLCGDGPEEMVTLLDACGSGFSPDDSQQQPEEVEPFRREVRALRAKLWTFLLQSYFAVRHTRGWESLPARHRERIQAAALDKGDAKRLCKKPVLTSSQQRRVKCASGPASPSESPPTHRPLRASKPPQRPSSSSSSSPAACSSNMKSDGLGTPAHTSPAGRGTAGKPSNGDSMRPKSDKARAPVDRSTTAKAKVASTAAAPTKPVANGTAATAARRAEASSTANGPKGSPTGKAGATKDTQDKKITTMGARSKAAPSTGGATAGQNRTAKPSKPSGTSKDSPSGPKAQPTPSTSGSASPDNSSGSLRTNGQSATGLRPKTQAKVIAKTTLSKSSPKAEADKTSSPSNSSTVRETSRAKSGAASRPTTATSAPRTESKGRATPAASGPTDNPGSRPSSASSNKKLASPKKEEEKDGSKRRVTKPAPATAASRAAKAPAASSKPSPVSSSKATPKLKGSAEAPKAAGQAKGPAAAKKTAAAAKEAASTKNSETKPQPSNTEAATGHGKPGVAPSHVEQGNISGKPPASSEPQSSQISTSAAGSLSTTGEASPELQKAGNQQTLIPNIPAQPASTADQSLSGIQTAQSQQSSQESAPVGSTRPSEGRPAPQQRSADQTNNPSSSPPHSSRDSEAPPPAPADTPSSLASLGSTPQEDSWSGAPRRPQLQASPESESASAASTSSDDMKPRSEDYDAGGSQDDDCSQGRGEGAWHCGTMRCPEFLGRSSSDTSTPEELKTCEGPAGPGGALRVEVRLRGREPDTTSEEEVAAAARRRGGGAAAGRPRSWLAGCDDTPTQQEAPAIDLGQMKSVPDHQLFSSDEEEEEEEEEESEEEEEMSEVEVLRGREGGAGGVEPAPAEPSPQFQGIINLAFEDAAEQDNQFQPPPSTTTTTACFRRSVLLSVDECEELGSEEGGVGDVFETAAPPNNDSCPPTHSTNTSQDSQDTEVKGVVFLTEVQESALGEARDGQDPPPQERPCHLDLRHTEQYCSSVPSTKPPDSTRAELRLDLHEPPQQAASSPSQASHSPAGDFDACDRVDQSCTHSRRPSKALSPIYEMDVGEAFEQNLDAEGNADGDSSVTGQQGEEREPEEEQGEQENKNEDENQEDEMENEGGNSRFAQRDWHLLRQLLTEQDSSLGVINSVPEDLNLAQYLIKQTLSLSRDCLADHAFLPHEKESFKRWAELISPLDESTASITVTSYSPEDAASPQGEWTILELETHH</sequence>
<dbReference type="InterPro" id="IPR011333">
    <property type="entry name" value="SKP1/BTB/POZ_sf"/>
</dbReference>
<dbReference type="CDD" id="cd18286">
    <property type="entry name" value="BTB2_POZ_BTBD8"/>
    <property type="match status" value="1"/>
</dbReference>
<dbReference type="Pfam" id="PF26017">
    <property type="entry name" value="BACK_BTBD8"/>
    <property type="match status" value="1"/>
</dbReference>
<feature type="compositionally biased region" description="Polar residues" evidence="1">
    <location>
        <begin position="1038"/>
        <end position="1047"/>
    </location>
</feature>
<feature type="compositionally biased region" description="Low complexity" evidence="1">
    <location>
        <begin position="617"/>
        <end position="653"/>
    </location>
</feature>
<feature type="compositionally biased region" description="Polar residues" evidence="1">
    <location>
        <begin position="1414"/>
        <end position="1425"/>
    </location>
</feature>
<dbReference type="PROSITE" id="PS50097">
    <property type="entry name" value="BTB"/>
    <property type="match status" value="2"/>
</dbReference>
<reference evidence="4 5" key="1">
    <citation type="submission" date="2025-04" db="UniProtKB">
        <authorList>
            <consortium name="RefSeq"/>
        </authorList>
    </citation>
    <scope>IDENTIFICATION</scope>
</reference>
<feature type="domain" description="BTB" evidence="2">
    <location>
        <begin position="47"/>
        <end position="104"/>
    </location>
</feature>
<dbReference type="RefSeq" id="XP_012695041.2">
    <property type="nucleotide sequence ID" value="XM_012839587.2"/>
</dbReference>
<dbReference type="GeneTree" id="ENSGT00940000164497"/>
<feature type="compositionally biased region" description="Basic and acidic residues" evidence="1">
    <location>
        <begin position="1403"/>
        <end position="1413"/>
    </location>
</feature>
<gene>
    <name evidence="4 5" type="primary">btbd8</name>
</gene>
<feature type="region of interest" description="Disordered" evidence="1">
    <location>
        <begin position="520"/>
        <end position="1318"/>
    </location>
</feature>
<feature type="domain" description="BTB" evidence="2">
    <location>
        <begin position="166"/>
        <end position="233"/>
    </location>
</feature>
<protein>
    <submittedName>
        <fullName evidence="4 5">AP2-interacting clathrin-endocytosis protein isoform X1</fullName>
    </submittedName>
</protein>
<feature type="compositionally biased region" description="Basic and acidic residues" evidence="1">
    <location>
        <begin position="837"/>
        <end position="847"/>
    </location>
</feature>
<feature type="compositionally biased region" description="Low complexity" evidence="1">
    <location>
        <begin position="721"/>
        <end position="735"/>
    </location>
</feature>
<dbReference type="SMART" id="SM00225">
    <property type="entry name" value="BTB"/>
    <property type="match status" value="1"/>
</dbReference>
<dbReference type="PANTHER" id="PTHR22427">
    <property type="entry name" value="GH15728P"/>
    <property type="match status" value="1"/>
</dbReference>
<feature type="compositionally biased region" description="Polar residues" evidence="1">
    <location>
        <begin position="921"/>
        <end position="930"/>
    </location>
</feature>
<keyword evidence="3" id="KW-1185">Reference proteome</keyword>
<evidence type="ECO:0000256" key="1">
    <source>
        <dbReference type="SAM" id="MobiDB-lite"/>
    </source>
</evidence>
<evidence type="ECO:0000259" key="2">
    <source>
        <dbReference type="PROSITE" id="PS50097"/>
    </source>
</evidence>